<feature type="signal peptide" evidence="5">
    <location>
        <begin position="1"/>
        <end position="24"/>
    </location>
</feature>
<dbReference type="GO" id="GO:0000724">
    <property type="term" value="P:double-strand break repair via homologous recombination"/>
    <property type="evidence" value="ECO:0007669"/>
    <property type="project" value="TreeGrafter"/>
</dbReference>
<evidence type="ECO:0000313" key="8">
    <source>
        <dbReference type="EMBL" id="KAG0565170.1"/>
    </source>
</evidence>
<dbReference type="GO" id="GO:0005737">
    <property type="term" value="C:cytoplasm"/>
    <property type="evidence" value="ECO:0007669"/>
    <property type="project" value="TreeGrafter"/>
</dbReference>
<evidence type="ECO:0000256" key="5">
    <source>
        <dbReference type="SAM" id="SignalP"/>
    </source>
</evidence>
<keyword evidence="9" id="KW-1185">Reference proteome</keyword>
<dbReference type="Pfam" id="PF16124">
    <property type="entry name" value="RecQ_Zn_bind"/>
    <property type="match status" value="1"/>
</dbReference>
<feature type="region of interest" description="Disordered" evidence="4">
    <location>
        <begin position="263"/>
        <end position="286"/>
    </location>
</feature>
<accession>A0A8T0H1F4</accession>
<dbReference type="GO" id="GO:0009378">
    <property type="term" value="F:four-way junction helicase activity"/>
    <property type="evidence" value="ECO:0007669"/>
    <property type="project" value="TreeGrafter"/>
</dbReference>
<feature type="compositionally biased region" description="Polar residues" evidence="4">
    <location>
        <begin position="394"/>
        <end position="409"/>
    </location>
</feature>
<dbReference type="Gene3D" id="3.40.50.300">
    <property type="entry name" value="P-loop containing nucleotide triphosphate hydrolases"/>
    <property type="match status" value="1"/>
</dbReference>
<dbReference type="EC" id="5.6.2.4" evidence="3"/>
<evidence type="ECO:0000256" key="2">
    <source>
        <dbReference type="ARBA" id="ARBA00034617"/>
    </source>
</evidence>
<comment type="caution">
    <text evidence="8">The sequence shown here is derived from an EMBL/GenBank/DDBJ whole genome shotgun (WGS) entry which is preliminary data.</text>
</comment>
<evidence type="ECO:0000259" key="6">
    <source>
        <dbReference type="Pfam" id="PF00271"/>
    </source>
</evidence>
<dbReference type="InterPro" id="IPR001650">
    <property type="entry name" value="Helicase_C-like"/>
</dbReference>
<reference evidence="8" key="1">
    <citation type="submission" date="2020-06" db="EMBL/GenBank/DDBJ databases">
        <title>WGS assembly of Ceratodon purpureus strain R40.</title>
        <authorList>
            <person name="Carey S.B."/>
            <person name="Jenkins J."/>
            <person name="Shu S."/>
            <person name="Lovell J.T."/>
            <person name="Sreedasyam A."/>
            <person name="Maumus F."/>
            <person name="Tiley G.P."/>
            <person name="Fernandez-Pozo N."/>
            <person name="Barry K."/>
            <person name="Chen C."/>
            <person name="Wang M."/>
            <person name="Lipzen A."/>
            <person name="Daum C."/>
            <person name="Saski C.A."/>
            <person name="Payton A.C."/>
            <person name="Mcbreen J.C."/>
            <person name="Conrad R.E."/>
            <person name="Kollar L.M."/>
            <person name="Olsson S."/>
            <person name="Huttunen S."/>
            <person name="Landis J.B."/>
            <person name="Wickett N.J."/>
            <person name="Johnson M.G."/>
            <person name="Rensing S.A."/>
            <person name="Grimwood J."/>
            <person name="Schmutz J."/>
            <person name="Mcdaniel S.F."/>
        </authorList>
    </citation>
    <scope>NUCLEOTIDE SEQUENCE</scope>
    <source>
        <strain evidence="8">R40</strain>
    </source>
</reference>
<feature type="domain" description="Helicase C-terminal" evidence="6">
    <location>
        <begin position="35"/>
        <end position="74"/>
    </location>
</feature>
<feature type="region of interest" description="Disordered" evidence="4">
    <location>
        <begin position="207"/>
        <end position="251"/>
    </location>
</feature>
<evidence type="ECO:0000256" key="4">
    <source>
        <dbReference type="SAM" id="MobiDB-lite"/>
    </source>
</evidence>
<evidence type="ECO:0000256" key="1">
    <source>
        <dbReference type="ARBA" id="ARBA00005446"/>
    </source>
</evidence>
<comment type="catalytic activity">
    <reaction evidence="2">
        <text>Couples ATP hydrolysis with the unwinding of duplex DNA by translocating in the 3'-5' direction.</text>
        <dbReference type="EC" id="5.6.2.4"/>
    </reaction>
</comment>
<dbReference type="Pfam" id="PF00271">
    <property type="entry name" value="Helicase_C"/>
    <property type="match status" value="1"/>
</dbReference>
<dbReference type="InterPro" id="IPR032284">
    <property type="entry name" value="RecQ_Zn-bd"/>
</dbReference>
<dbReference type="PANTHER" id="PTHR13710:SF155">
    <property type="entry name" value="ATP-DEPENDENT DNA HELICASE Q-LIKE 3"/>
    <property type="match status" value="1"/>
</dbReference>
<evidence type="ECO:0000256" key="3">
    <source>
        <dbReference type="ARBA" id="ARBA00034808"/>
    </source>
</evidence>
<feature type="region of interest" description="Disordered" evidence="4">
    <location>
        <begin position="364"/>
        <end position="469"/>
    </location>
</feature>
<gene>
    <name evidence="8" type="ORF">KC19_8G170100</name>
</gene>
<dbReference type="GO" id="GO:0043138">
    <property type="term" value="F:3'-5' DNA helicase activity"/>
    <property type="evidence" value="ECO:0007669"/>
    <property type="project" value="UniProtKB-EC"/>
</dbReference>
<dbReference type="GO" id="GO:0005694">
    <property type="term" value="C:chromosome"/>
    <property type="evidence" value="ECO:0007669"/>
    <property type="project" value="TreeGrafter"/>
</dbReference>
<dbReference type="InterPro" id="IPR027417">
    <property type="entry name" value="P-loop_NTPase"/>
</dbReference>
<dbReference type="Proteomes" id="UP000822688">
    <property type="component" value="Chromosome 8"/>
</dbReference>
<evidence type="ECO:0000313" key="9">
    <source>
        <dbReference type="Proteomes" id="UP000822688"/>
    </source>
</evidence>
<dbReference type="AlphaFoldDB" id="A0A8T0H1F4"/>
<feature type="domain" description="ATP-dependent DNA helicase RecQ zinc-binding" evidence="7">
    <location>
        <begin position="87"/>
        <end position="161"/>
    </location>
</feature>
<dbReference type="EMBL" id="CM026429">
    <property type="protein sequence ID" value="KAG0565170.1"/>
    <property type="molecule type" value="Genomic_DNA"/>
</dbReference>
<evidence type="ECO:0000259" key="7">
    <source>
        <dbReference type="Pfam" id="PF16124"/>
    </source>
</evidence>
<name>A0A8T0H1F4_CERPU</name>
<dbReference type="SUPFAM" id="SSF52540">
    <property type="entry name" value="P-loop containing nucleoside triphosphate hydrolases"/>
    <property type="match status" value="1"/>
</dbReference>
<feature type="compositionally biased region" description="Basic residues" evidence="4">
    <location>
        <begin position="456"/>
        <end position="469"/>
    </location>
</feature>
<feature type="chain" id="PRO_5035810818" description="DNA 3'-5' helicase" evidence="5">
    <location>
        <begin position="25"/>
        <end position="469"/>
    </location>
</feature>
<organism evidence="8 9">
    <name type="scientific">Ceratodon purpureus</name>
    <name type="common">Fire moss</name>
    <name type="synonym">Dicranum purpureum</name>
    <dbReference type="NCBI Taxonomy" id="3225"/>
    <lineage>
        <taxon>Eukaryota</taxon>
        <taxon>Viridiplantae</taxon>
        <taxon>Streptophyta</taxon>
        <taxon>Embryophyta</taxon>
        <taxon>Bryophyta</taxon>
        <taxon>Bryophytina</taxon>
        <taxon>Bryopsida</taxon>
        <taxon>Dicranidae</taxon>
        <taxon>Pseudoditrichales</taxon>
        <taxon>Ditrichaceae</taxon>
        <taxon>Ceratodon</taxon>
    </lineage>
</organism>
<proteinExistence type="inferred from homology"/>
<comment type="similarity">
    <text evidence="1">Belongs to the helicase family. RecQ subfamily.</text>
</comment>
<sequence length="469" mass="51738">MNMIMYLFFCFKSAMIFLIPPAASDLHVTPAHSIVIDICSMGIDRKDVRTVCHFCMPKTLEGFYQESGRAGRDGKPAKSVLYYGVDDANTLKFLASKANSKPGEKPKTLAEKNAQVKKDVEGVTQVIRYCEGRTCRRKVVLAHFGEQVTESLCNRSCDVCKFPQRVSADLMRLTESEQLNRQSKSASFIFASAVNIGKDGFNATKSEFWSHDNDEDDAQSDDAISGSEDEEENAAAEAIKKQQKRSSGSQIEKKMDALLRAEEAFSSRQGSKQQQRDTGKAKPLVPQDIRDTAIQRLNTGVLQGLQRLHNNSVDAHAAAKFLESESFQKYGKSGRPFYNSQVASTVRWLSTCSWDEFRARVPVDPPPLKVGTDEERPAIAGQPAQRIPDASEAEQISTAEPSTAATSEKTAGLATDPATVDHLKPVGLPSIPSFSDYLSKKRPSSSSRDEPGFSRGPRKKFKPPLMIKK</sequence>
<dbReference type="PANTHER" id="PTHR13710">
    <property type="entry name" value="DNA HELICASE RECQ FAMILY MEMBER"/>
    <property type="match status" value="1"/>
</dbReference>
<protein>
    <recommendedName>
        <fullName evidence="3">DNA 3'-5' helicase</fullName>
        <ecNumber evidence="3">5.6.2.4</ecNumber>
    </recommendedName>
</protein>
<keyword evidence="5" id="KW-0732">Signal</keyword>